<dbReference type="SUPFAM" id="SSF53448">
    <property type="entry name" value="Nucleotide-diphospho-sugar transferases"/>
    <property type="match status" value="1"/>
</dbReference>
<dbReference type="EMBL" id="SBIJ01000065">
    <property type="protein sequence ID" value="TNH41783.1"/>
    <property type="molecule type" value="Genomic_DNA"/>
</dbReference>
<evidence type="ECO:0000313" key="3">
    <source>
        <dbReference type="EMBL" id="TNH41783.1"/>
    </source>
</evidence>
<feature type="domain" description="Galactosyltransferase C-terminal" evidence="2">
    <location>
        <begin position="8"/>
        <end position="56"/>
    </location>
</feature>
<proteinExistence type="predicted"/>
<dbReference type="Pfam" id="PF02709">
    <property type="entry name" value="Glyco_transf_7C"/>
    <property type="match status" value="1"/>
</dbReference>
<reference evidence="3 4" key="1">
    <citation type="submission" date="2019-01" db="EMBL/GenBank/DDBJ databases">
        <title>Draft genome assembly of Photorhabdus luminescens subsp. sonorensis Caborca.</title>
        <authorList>
            <person name="Duong D.A."/>
            <person name="Espinosa-Artiles P."/>
            <person name="Orozco R.A."/>
            <person name="Molnar I."/>
            <person name="Stock P."/>
        </authorList>
    </citation>
    <scope>NUCLEOTIDE SEQUENCE [LARGE SCALE GENOMIC DNA]</scope>
    <source>
        <strain evidence="3 4">Caborca</strain>
    </source>
</reference>
<keyword evidence="1" id="KW-0808">Transferase</keyword>
<dbReference type="InterPro" id="IPR027791">
    <property type="entry name" value="Galactosyl_T_C"/>
</dbReference>
<organism evidence="3 4">
    <name type="scientific">Photorhabdus luminescens subsp. sonorensis</name>
    <dbReference type="NCBI Taxonomy" id="1173677"/>
    <lineage>
        <taxon>Bacteria</taxon>
        <taxon>Pseudomonadati</taxon>
        <taxon>Pseudomonadota</taxon>
        <taxon>Gammaproteobacteria</taxon>
        <taxon>Enterobacterales</taxon>
        <taxon>Morganellaceae</taxon>
        <taxon>Photorhabdus</taxon>
    </lineage>
</organism>
<dbReference type="GO" id="GO:0016740">
    <property type="term" value="F:transferase activity"/>
    <property type="evidence" value="ECO:0007669"/>
    <property type="project" value="UniProtKB-KW"/>
</dbReference>
<dbReference type="AlphaFoldDB" id="A0A5C4RCN7"/>
<protein>
    <recommendedName>
        <fullName evidence="2">Galactosyltransferase C-terminal domain-containing protein</fullName>
    </recommendedName>
</protein>
<evidence type="ECO:0000313" key="4">
    <source>
        <dbReference type="Proteomes" id="UP000307592"/>
    </source>
</evidence>
<sequence length="117" mass="13809">MPAPWVFLWGTIFSVEKELFEKVGCFDEQFISWGGEDIDLGFRFHKANSQFHLFEGIEGVHLSHPENDDVNYKTNLENKKYISEKYSNEMTDWLVKEENIFKLNDLIISKNTNRKDS</sequence>
<dbReference type="Proteomes" id="UP000307592">
    <property type="component" value="Unassembled WGS sequence"/>
</dbReference>
<name>A0A5C4RCN7_PHOLU</name>
<comment type="caution">
    <text evidence="3">The sequence shown here is derived from an EMBL/GenBank/DDBJ whole genome shotgun (WGS) entry which is preliminary data.</text>
</comment>
<evidence type="ECO:0000256" key="1">
    <source>
        <dbReference type="ARBA" id="ARBA00022679"/>
    </source>
</evidence>
<gene>
    <name evidence="3" type="ORF">EP164_20610</name>
</gene>
<dbReference type="Gene3D" id="3.90.550.10">
    <property type="entry name" value="Spore Coat Polysaccharide Biosynthesis Protein SpsA, Chain A"/>
    <property type="match status" value="1"/>
</dbReference>
<evidence type="ECO:0000259" key="2">
    <source>
        <dbReference type="Pfam" id="PF02709"/>
    </source>
</evidence>
<dbReference type="RefSeq" id="WP_139657031.1">
    <property type="nucleotide sequence ID" value="NZ_CAWOQH010000194.1"/>
</dbReference>
<dbReference type="InterPro" id="IPR029044">
    <property type="entry name" value="Nucleotide-diphossugar_trans"/>
</dbReference>
<accession>A0A5C4RCN7</accession>